<dbReference type="AlphaFoldDB" id="B0DAF9"/>
<dbReference type="InterPro" id="IPR036770">
    <property type="entry name" value="Ankyrin_rpt-contain_sf"/>
</dbReference>
<evidence type="ECO:0000313" key="2">
    <source>
        <dbReference type="Proteomes" id="UP000001194"/>
    </source>
</evidence>
<gene>
    <name evidence="1" type="ORF">LACBIDRAFT_249631</name>
</gene>
<dbReference type="KEGG" id="lbc:LACBIDRAFT_249631"/>
<dbReference type="OrthoDB" id="539213at2759"/>
<dbReference type="HOGENOM" id="CLU_063486_0_0_1"/>
<reference evidence="1 2" key="1">
    <citation type="journal article" date="2008" name="Nature">
        <title>The genome of Laccaria bicolor provides insights into mycorrhizal symbiosis.</title>
        <authorList>
            <person name="Martin F."/>
            <person name="Aerts A."/>
            <person name="Ahren D."/>
            <person name="Brun A."/>
            <person name="Danchin E.G.J."/>
            <person name="Duchaussoy F."/>
            <person name="Gibon J."/>
            <person name="Kohler A."/>
            <person name="Lindquist E."/>
            <person name="Pereda V."/>
            <person name="Salamov A."/>
            <person name="Shapiro H.J."/>
            <person name="Wuyts J."/>
            <person name="Blaudez D."/>
            <person name="Buee M."/>
            <person name="Brokstein P."/>
            <person name="Canbaeck B."/>
            <person name="Cohen D."/>
            <person name="Courty P.E."/>
            <person name="Coutinho P.M."/>
            <person name="Delaruelle C."/>
            <person name="Detter J.C."/>
            <person name="Deveau A."/>
            <person name="DiFazio S."/>
            <person name="Duplessis S."/>
            <person name="Fraissinet-Tachet L."/>
            <person name="Lucic E."/>
            <person name="Frey-Klett P."/>
            <person name="Fourrey C."/>
            <person name="Feussner I."/>
            <person name="Gay G."/>
            <person name="Grimwood J."/>
            <person name="Hoegger P.J."/>
            <person name="Jain P."/>
            <person name="Kilaru S."/>
            <person name="Labbe J."/>
            <person name="Lin Y.C."/>
            <person name="Legue V."/>
            <person name="Le Tacon F."/>
            <person name="Marmeisse R."/>
            <person name="Melayah D."/>
            <person name="Montanini B."/>
            <person name="Muratet M."/>
            <person name="Nehls U."/>
            <person name="Niculita-Hirzel H."/>
            <person name="Oudot-Le Secq M.P."/>
            <person name="Peter M."/>
            <person name="Quesneville H."/>
            <person name="Rajashekar B."/>
            <person name="Reich M."/>
            <person name="Rouhier N."/>
            <person name="Schmutz J."/>
            <person name="Yin T."/>
            <person name="Chalot M."/>
            <person name="Henrissat B."/>
            <person name="Kuees U."/>
            <person name="Lucas S."/>
            <person name="Van de Peer Y."/>
            <person name="Podila G.K."/>
            <person name="Polle A."/>
            <person name="Pukkila P.J."/>
            <person name="Richardson P.M."/>
            <person name="Rouze P."/>
            <person name="Sanders I.R."/>
            <person name="Stajich J.E."/>
            <person name="Tunlid A."/>
            <person name="Tuskan G."/>
            <person name="Grigoriev I.V."/>
        </authorList>
    </citation>
    <scope>NUCLEOTIDE SEQUENCE [LARGE SCALE GENOMIC DNA]</scope>
    <source>
        <strain evidence="2">S238N-H82 / ATCC MYA-4686</strain>
    </source>
</reference>
<proteinExistence type="predicted"/>
<dbReference type="GeneID" id="6076211"/>
<dbReference type="Gene3D" id="1.25.40.20">
    <property type="entry name" value="Ankyrin repeat-containing domain"/>
    <property type="match status" value="1"/>
</dbReference>
<organism evidence="2">
    <name type="scientific">Laccaria bicolor (strain S238N-H82 / ATCC MYA-4686)</name>
    <name type="common">Bicoloured deceiver</name>
    <name type="synonym">Laccaria laccata var. bicolor</name>
    <dbReference type="NCBI Taxonomy" id="486041"/>
    <lineage>
        <taxon>Eukaryota</taxon>
        <taxon>Fungi</taxon>
        <taxon>Dikarya</taxon>
        <taxon>Basidiomycota</taxon>
        <taxon>Agaricomycotina</taxon>
        <taxon>Agaricomycetes</taxon>
        <taxon>Agaricomycetidae</taxon>
        <taxon>Agaricales</taxon>
        <taxon>Agaricineae</taxon>
        <taxon>Hydnangiaceae</taxon>
        <taxon>Laccaria</taxon>
    </lineage>
</organism>
<dbReference type="Proteomes" id="UP000001194">
    <property type="component" value="Unassembled WGS sequence"/>
</dbReference>
<dbReference type="STRING" id="486041.B0DAF9"/>
<keyword evidence="2" id="KW-1185">Reference proteome</keyword>
<dbReference type="SUPFAM" id="SSF48403">
    <property type="entry name" value="Ankyrin repeat"/>
    <property type="match status" value="1"/>
</dbReference>
<dbReference type="EMBL" id="DS547101">
    <property type="protein sequence ID" value="EDR08526.1"/>
    <property type="molecule type" value="Genomic_DNA"/>
</dbReference>
<evidence type="ECO:0000313" key="1">
    <source>
        <dbReference type="EMBL" id="EDR08526.1"/>
    </source>
</evidence>
<protein>
    <submittedName>
        <fullName evidence="1">Predicted protein</fullName>
    </submittedName>
</protein>
<dbReference type="InParanoid" id="B0DAF9"/>
<accession>B0DAF9</accession>
<sequence>MEVGFQRLPIELLYELQLWALSPSLPRVSRRLFHVFKSASPHFHAQYILSRVCSPDLSVIYTRALRYPLCSEGVLKSIQELLEGHEHSCTSSCELPRRLFRTLIPRKDISEWKRDDPPLPLLRYLYDTPGIPPPDINSHSGYALTRAVHARCIPVVRFLLDLGASPAYKKNLAVIVAIRQKDLTLVKMLVEREDKASLNKGTAKKRKLEDRVLLDSRMLKIALERDAMDIVEYMTQEKGLIPDIQTLKTMMM</sequence>
<dbReference type="RefSeq" id="XP_001880751.1">
    <property type="nucleotide sequence ID" value="XM_001880716.1"/>
</dbReference>
<name>B0DAF9_LACBS</name>